<comment type="caution">
    <text evidence="2">The sequence shown here is derived from an EMBL/GenBank/DDBJ whole genome shotgun (WGS) entry which is preliminary data.</text>
</comment>
<dbReference type="PANTHER" id="PTHR41983">
    <property type="entry name" value="SHORT-CHAIN FATTY ACID TRANSPORTER-RELATED"/>
    <property type="match status" value="1"/>
</dbReference>
<evidence type="ECO:0000256" key="1">
    <source>
        <dbReference type="SAM" id="Phobius"/>
    </source>
</evidence>
<protein>
    <recommendedName>
        <fullName evidence="4">Short-chain fatty acid transporter</fullName>
    </recommendedName>
</protein>
<feature type="transmembrane region" description="Helical" evidence="1">
    <location>
        <begin position="109"/>
        <end position="128"/>
    </location>
</feature>
<reference evidence="2 3" key="1">
    <citation type="submission" date="2019-12" db="EMBL/GenBank/DDBJ databases">
        <title>Nesterenkonia muleiensis sp. nov., a novel actinobacterium isolated from sap of Populus euphratica.</title>
        <authorList>
            <person name="Wang R."/>
        </authorList>
    </citation>
    <scope>NUCLEOTIDE SEQUENCE [LARGE SCALE GENOMIC DNA]</scope>
    <source>
        <strain evidence="2 3">F10</strain>
    </source>
</reference>
<dbReference type="Proteomes" id="UP000460157">
    <property type="component" value="Unassembled WGS sequence"/>
</dbReference>
<keyword evidence="3" id="KW-1185">Reference proteome</keyword>
<sequence length="135" mass="14876">MSHSQTTKRSFMDRYLAWFIKWMPDSFVICLSLTVLVAVLVLIFTDTPVWSPDLEQVSLVSAWAGSFWDLLAFTMQMTVLLATGHAVASSPPANRVLTWIASLPQTRGQMIALGATVATLLGFIHWGLGMMSSVL</sequence>
<keyword evidence="1" id="KW-1133">Transmembrane helix</keyword>
<feature type="transmembrane region" description="Helical" evidence="1">
    <location>
        <begin position="21"/>
        <end position="45"/>
    </location>
</feature>
<name>A0A7K1UK95_9MICC</name>
<dbReference type="InterPro" id="IPR006160">
    <property type="entry name" value="SCFA_transpt_AtoE"/>
</dbReference>
<feature type="transmembrane region" description="Helical" evidence="1">
    <location>
        <begin position="65"/>
        <end position="88"/>
    </location>
</feature>
<dbReference type="AlphaFoldDB" id="A0A7K1UK95"/>
<evidence type="ECO:0008006" key="4">
    <source>
        <dbReference type="Google" id="ProtNLM"/>
    </source>
</evidence>
<dbReference type="Pfam" id="PF02667">
    <property type="entry name" value="SCFA_trans"/>
    <property type="match status" value="1"/>
</dbReference>
<dbReference type="EMBL" id="WRPM01000079">
    <property type="protein sequence ID" value="MVT26915.1"/>
    <property type="molecule type" value="Genomic_DNA"/>
</dbReference>
<evidence type="ECO:0000313" key="3">
    <source>
        <dbReference type="Proteomes" id="UP000460157"/>
    </source>
</evidence>
<organism evidence="2 3">
    <name type="scientific">Nesterenkonia alkaliphila</name>
    <dbReference type="NCBI Taxonomy" id="1463631"/>
    <lineage>
        <taxon>Bacteria</taxon>
        <taxon>Bacillati</taxon>
        <taxon>Actinomycetota</taxon>
        <taxon>Actinomycetes</taxon>
        <taxon>Micrococcales</taxon>
        <taxon>Micrococcaceae</taxon>
        <taxon>Nesterenkonia</taxon>
    </lineage>
</organism>
<evidence type="ECO:0000313" key="2">
    <source>
        <dbReference type="EMBL" id="MVT26915.1"/>
    </source>
</evidence>
<accession>A0A7K1UK95</accession>
<dbReference type="OrthoDB" id="9342495at2"/>
<dbReference type="GO" id="GO:0005886">
    <property type="term" value="C:plasma membrane"/>
    <property type="evidence" value="ECO:0007669"/>
    <property type="project" value="TreeGrafter"/>
</dbReference>
<dbReference type="PANTHER" id="PTHR41983:SF2">
    <property type="entry name" value="SHORT-CHAIN FATTY ACID TRANSPORTER-RELATED"/>
    <property type="match status" value="1"/>
</dbReference>
<gene>
    <name evidence="2" type="ORF">GNZ21_11190</name>
</gene>
<proteinExistence type="predicted"/>
<dbReference type="RefSeq" id="WP_157324362.1">
    <property type="nucleotide sequence ID" value="NZ_WRPM01000079.1"/>
</dbReference>
<keyword evidence="1" id="KW-0812">Transmembrane</keyword>
<keyword evidence="1" id="KW-0472">Membrane</keyword>